<feature type="transmembrane region" description="Helical" evidence="1">
    <location>
        <begin position="35"/>
        <end position="60"/>
    </location>
</feature>
<evidence type="ECO:0000256" key="1">
    <source>
        <dbReference type="SAM" id="Phobius"/>
    </source>
</evidence>
<evidence type="ECO:0000313" key="2">
    <source>
        <dbReference type="EMBL" id="ACU53565.1"/>
    </source>
</evidence>
<keyword evidence="3" id="KW-1185">Reference proteome</keyword>
<proteinExistence type="predicted"/>
<gene>
    <name evidence="2" type="ordered locus">Afer_0611</name>
</gene>
<protein>
    <submittedName>
        <fullName evidence="2">Uncharacterized protein</fullName>
    </submittedName>
</protein>
<dbReference type="RefSeq" id="WP_015798060.1">
    <property type="nucleotide sequence ID" value="NC_013124.1"/>
</dbReference>
<dbReference type="KEGG" id="afo:Afer_0611"/>
<keyword evidence="1" id="KW-1133">Transmembrane helix</keyword>
<feature type="transmembrane region" description="Helical" evidence="1">
    <location>
        <begin position="80"/>
        <end position="111"/>
    </location>
</feature>
<sequence>MTRRPLPFAAGIVIFAAGIVICALGNLVGAWWLSIVVGAALGLVVGGWLAGLAGLIGWLVDLAVVATNGPVLGAARVSAAIAGLGAGAGPLLLVIGAAGAFAGAGLAGALVHNLLERRRSG</sequence>
<keyword evidence="1" id="KW-0472">Membrane</keyword>
<evidence type="ECO:0000313" key="3">
    <source>
        <dbReference type="Proteomes" id="UP000000771"/>
    </source>
</evidence>
<keyword evidence="1" id="KW-0812">Transmembrane</keyword>
<organism evidence="2 3">
    <name type="scientific">Acidimicrobium ferrooxidans (strain DSM 10331 / JCM 15462 / NBRC 103882 / ICP)</name>
    <dbReference type="NCBI Taxonomy" id="525909"/>
    <lineage>
        <taxon>Bacteria</taxon>
        <taxon>Bacillati</taxon>
        <taxon>Actinomycetota</taxon>
        <taxon>Acidimicrobiia</taxon>
        <taxon>Acidimicrobiales</taxon>
        <taxon>Acidimicrobiaceae</taxon>
        <taxon>Acidimicrobium</taxon>
    </lineage>
</organism>
<name>C7LXV7_ACIFD</name>
<dbReference type="STRING" id="525909.Afer_0611"/>
<dbReference type="EMBL" id="CP001631">
    <property type="protein sequence ID" value="ACU53565.1"/>
    <property type="molecule type" value="Genomic_DNA"/>
</dbReference>
<feature type="transmembrane region" description="Helical" evidence="1">
    <location>
        <begin position="6"/>
        <end position="28"/>
    </location>
</feature>
<accession>C7LXV7</accession>
<dbReference type="Proteomes" id="UP000000771">
    <property type="component" value="Chromosome"/>
</dbReference>
<reference evidence="2 3" key="1">
    <citation type="journal article" date="2009" name="Stand. Genomic Sci.">
        <title>Complete genome sequence of Acidimicrobium ferrooxidans type strain (ICP).</title>
        <authorList>
            <person name="Clum A."/>
            <person name="Nolan M."/>
            <person name="Lang E."/>
            <person name="Glavina Del Rio T."/>
            <person name="Tice H."/>
            <person name="Copeland A."/>
            <person name="Cheng J.F."/>
            <person name="Lucas S."/>
            <person name="Chen F."/>
            <person name="Bruce D."/>
            <person name="Goodwin L."/>
            <person name="Pitluck S."/>
            <person name="Ivanova N."/>
            <person name="Mavrommatis K."/>
            <person name="Mikhailova N."/>
            <person name="Pati A."/>
            <person name="Chen A."/>
            <person name="Palaniappan K."/>
            <person name="Goker M."/>
            <person name="Spring S."/>
            <person name="Land M."/>
            <person name="Hauser L."/>
            <person name="Chang Y.J."/>
            <person name="Jeffries C.C."/>
            <person name="Chain P."/>
            <person name="Bristow J."/>
            <person name="Eisen J.A."/>
            <person name="Markowitz V."/>
            <person name="Hugenholtz P."/>
            <person name="Kyrpides N.C."/>
            <person name="Klenk H.P."/>
            <person name="Lapidus A."/>
        </authorList>
    </citation>
    <scope>NUCLEOTIDE SEQUENCE [LARGE SCALE GENOMIC DNA]</scope>
    <source>
        <strain evidence="3">DSM 10331 / JCM 15462 / NBRC 103882 / ICP</strain>
    </source>
</reference>
<dbReference type="HOGENOM" id="CLU_2033045_0_0_11"/>
<dbReference type="AlphaFoldDB" id="C7LXV7"/>